<dbReference type="EMBL" id="LFYR01001978">
    <property type="protein sequence ID" value="KMZ58021.1"/>
    <property type="molecule type" value="Genomic_DNA"/>
</dbReference>
<keyword evidence="1" id="KW-0472">Membrane</keyword>
<accession>A0A0K9NMP0</accession>
<evidence type="ECO:0000313" key="2">
    <source>
        <dbReference type="EMBL" id="KMZ58021.1"/>
    </source>
</evidence>
<keyword evidence="1" id="KW-1133">Transmembrane helix</keyword>
<evidence type="ECO:0000313" key="3">
    <source>
        <dbReference type="Proteomes" id="UP000036987"/>
    </source>
</evidence>
<dbReference type="Proteomes" id="UP000036987">
    <property type="component" value="Unassembled WGS sequence"/>
</dbReference>
<keyword evidence="1" id="KW-0812">Transmembrane</keyword>
<sequence length="49" mass="5372">MSDDHLGPQQMRCMTFSAFSASLLFFCVVFILFTPSADVLIADALMIVA</sequence>
<keyword evidence="3" id="KW-1185">Reference proteome</keyword>
<dbReference type="AlphaFoldDB" id="A0A0K9NMP0"/>
<evidence type="ECO:0000256" key="1">
    <source>
        <dbReference type="SAM" id="Phobius"/>
    </source>
</evidence>
<protein>
    <submittedName>
        <fullName evidence="2">Uncharacterized protein</fullName>
    </submittedName>
</protein>
<organism evidence="2 3">
    <name type="scientific">Zostera marina</name>
    <name type="common">Eelgrass</name>
    <dbReference type="NCBI Taxonomy" id="29655"/>
    <lineage>
        <taxon>Eukaryota</taxon>
        <taxon>Viridiplantae</taxon>
        <taxon>Streptophyta</taxon>
        <taxon>Embryophyta</taxon>
        <taxon>Tracheophyta</taxon>
        <taxon>Spermatophyta</taxon>
        <taxon>Magnoliopsida</taxon>
        <taxon>Liliopsida</taxon>
        <taxon>Zosteraceae</taxon>
        <taxon>Zostera</taxon>
    </lineage>
</organism>
<name>A0A0K9NMP0_ZOSMR</name>
<proteinExistence type="predicted"/>
<comment type="caution">
    <text evidence="2">The sequence shown here is derived from an EMBL/GenBank/DDBJ whole genome shotgun (WGS) entry which is preliminary data.</text>
</comment>
<feature type="transmembrane region" description="Helical" evidence="1">
    <location>
        <begin position="12"/>
        <end position="33"/>
    </location>
</feature>
<reference evidence="3" key="1">
    <citation type="journal article" date="2016" name="Nature">
        <title>The genome of the seagrass Zostera marina reveals angiosperm adaptation to the sea.</title>
        <authorList>
            <person name="Olsen J.L."/>
            <person name="Rouze P."/>
            <person name="Verhelst B."/>
            <person name="Lin Y.-C."/>
            <person name="Bayer T."/>
            <person name="Collen J."/>
            <person name="Dattolo E."/>
            <person name="De Paoli E."/>
            <person name="Dittami S."/>
            <person name="Maumus F."/>
            <person name="Michel G."/>
            <person name="Kersting A."/>
            <person name="Lauritano C."/>
            <person name="Lohaus R."/>
            <person name="Toepel M."/>
            <person name="Tonon T."/>
            <person name="Vanneste K."/>
            <person name="Amirebrahimi M."/>
            <person name="Brakel J."/>
            <person name="Bostroem C."/>
            <person name="Chovatia M."/>
            <person name="Grimwood J."/>
            <person name="Jenkins J.W."/>
            <person name="Jueterbock A."/>
            <person name="Mraz A."/>
            <person name="Stam W.T."/>
            <person name="Tice H."/>
            <person name="Bornberg-Bauer E."/>
            <person name="Green P.J."/>
            <person name="Pearson G.A."/>
            <person name="Procaccini G."/>
            <person name="Duarte C.M."/>
            <person name="Schmutz J."/>
            <person name="Reusch T.B.H."/>
            <person name="Van de Peer Y."/>
        </authorList>
    </citation>
    <scope>NUCLEOTIDE SEQUENCE [LARGE SCALE GENOMIC DNA]</scope>
    <source>
        <strain evidence="3">cv. Finnish</strain>
    </source>
</reference>
<gene>
    <name evidence="2" type="ORF">ZOSMA_7G00500</name>
</gene>